<evidence type="ECO:0000313" key="4">
    <source>
        <dbReference type="EMBL" id="KAG9235734.1"/>
    </source>
</evidence>
<dbReference type="OrthoDB" id="415532at2759"/>
<feature type="compositionally biased region" description="Acidic residues" evidence="1">
    <location>
        <begin position="361"/>
        <end position="379"/>
    </location>
</feature>
<dbReference type="Proteomes" id="UP000824998">
    <property type="component" value="Unassembled WGS sequence"/>
</dbReference>
<organism evidence="4 5">
    <name type="scientific">Amylocarpus encephaloides</name>
    <dbReference type="NCBI Taxonomy" id="45428"/>
    <lineage>
        <taxon>Eukaryota</taxon>
        <taxon>Fungi</taxon>
        <taxon>Dikarya</taxon>
        <taxon>Ascomycota</taxon>
        <taxon>Pezizomycotina</taxon>
        <taxon>Leotiomycetes</taxon>
        <taxon>Helotiales</taxon>
        <taxon>Helotiales incertae sedis</taxon>
        <taxon>Amylocarpus</taxon>
    </lineage>
</organism>
<dbReference type="InterPro" id="IPR049192">
    <property type="entry name" value="DUF4246_C"/>
</dbReference>
<dbReference type="InterPro" id="IPR025340">
    <property type="entry name" value="DUF4246"/>
</dbReference>
<dbReference type="InterPro" id="IPR049207">
    <property type="entry name" value="DUF4246_N"/>
</dbReference>
<name>A0A9P7YL90_9HELO</name>
<dbReference type="Pfam" id="PF21666">
    <property type="entry name" value="DUF4246_N"/>
    <property type="match status" value="1"/>
</dbReference>
<dbReference type="PANTHER" id="PTHR33119">
    <property type="entry name" value="IFI3P"/>
    <property type="match status" value="1"/>
</dbReference>
<evidence type="ECO:0000259" key="3">
    <source>
        <dbReference type="Pfam" id="PF21666"/>
    </source>
</evidence>
<evidence type="ECO:0000313" key="5">
    <source>
        <dbReference type="Proteomes" id="UP000824998"/>
    </source>
</evidence>
<proteinExistence type="predicted"/>
<evidence type="ECO:0000256" key="1">
    <source>
        <dbReference type="SAM" id="MobiDB-lite"/>
    </source>
</evidence>
<feature type="domain" description="DUF4246" evidence="2">
    <location>
        <begin position="122"/>
        <end position="582"/>
    </location>
</feature>
<dbReference type="EMBL" id="MU251423">
    <property type="protein sequence ID" value="KAG9235734.1"/>
    <property type="molecule type" value="Genomic_DNA"/>
</dbReference>
<gene>
    <name evidence="4" type="ORF">BJ875DRAFT_458275</name>
</gene>
<reference evidence="4" key="1">
    <citation type="journal article" date="2021" name="IMA Fungus">
        <title>Genomic characterization of three marine fungi, including Emericellopsis atlantica sp. nov. with signatures of a generalist lifestyle and marine biomass degradation.</title>
        <authorList>
            <person name="Hagestad O.C."/>
            <person name="Hou L."/>
            <person name="Andersen J.H."/>
            <person name="Hansen E.H."/>
            <person name="Altermark B."/>
            <person name="Li C."/>
            <person name="Kuhnert E."/>
            <person name="Cox R.J."/>
            <person name="Crous P.W."/>
            <person name="Spatafora J.W."/>
            <person name="Lail K."/>
            <person name="Amirebrahimi M."/>
            <person name="Lipzen A."/>
            <person name="Pangilinan J."/>
            <person name="Andreopoulos W."/>
            <person name="Hayes R.D."/>
            <person name="Ng V."/>
            <person name="Grigoriev I.V."/>
            <person name="Jackson S.A."/>
            <person name="Sutton T.D.S."/>
            <person name="Dobson A.D.W."/>
            <person name="Rama T."/>
        </authorList>
    </citation>
    <scope>NUCLEOTIDE SEQUENCE</scope>
    <source>
        <strain evidence="4">TRa018bII</strain>
    </source>
</reference>
<sequence length="679" mass="77216">MASYPGLGQPLRYFPQSDYGLYPMGAHGNCYGGNSDVLPVREVSMMIIMDRLMDKENWEKKVFDDEIIAKWRTEALEYPDSSLWKQATGNKVMNDWTGQDNDSPDVVWATHIDPLQGIMSNEAFDYCVQELRNKARYYEKSGLIPTIDACASVVKSDKFVSSKLLTELRNAFDKLKADQRDSPDWHPKSDKMVQDLIHPSMYPLVYGRSRVFNEEVVGVSDAIDKWAGKGEVIAKDDYKPAANDHFRCGIGGSTVPPSFWSDTYQWLPSNVAFQDGGHVRFTSYVNNLHPNKYPDIYGTIERLIERALPAWDQCLGLSVGYNEKMGAGRVESRFSKPEDPDDENPQNWDPSDPEVVANVEIDSEDDEEYDEGYDPEDDNAAERKSQMPRKPVQPQPDAFTDGEDYYAPKVGNRLSEKFKDSGLQIIVKMASIELTPEKPEFPVGGWHVEGQMNERICATALYYLDSENITPSNLSFRMQTSVYINDEYDIGQGAYHWMEHVYGTALGTSNAPCLQNYGSVETCEGRLLAFPNVFQHRVSPFRLADPTKPGHRRFIALWLVDPHTRIISTANVPPQQQDWWVESIFSKSDKTNNAAMSKLPVELAHLLQEKGVNIGSSQKDNGKLPPELREMVRENFGDAYPMSKEEAEKNREKLMEVRGTFHNEADDQWHSHSYNFCEH</sequence>
<comment type="caution">
    <text evidence="4">The sequence shown here is derived from an EMBL/GenBank/DDBJ whole genome shotgun (WGS) entry which is preliminary data.</text>
</comment>
<keyword evidence="5" id="KW-1185">Reference proteome</keyword>
<feature type="domain" description="DUF4246" evidence="3">
    <location>
        <begin position="4"/>
        <end position="74"/>
    </location>
</feature>
<evidence type="ECO:0000259" key="2">
    <source>
        <dbReference type="Pfam" id="PF14033"/>
    </source>
</evidence>
<feature type="region of interest" description="Disordered" evidence="1">
    <location>
        <begin position="330"/>
        <end position="405"/>
    </location>
</feature>
<accession>A0A9P7YL90</accession>
<dbReference type="AlphaFoldDB" id="A0A9P7YL90"/>
<dbReference type="Pfam" id="PF14033">
    <property type="entry name" value="DUF4246"/>
    <property type="match status" value="1"/>
</dbReference>
<dbReference type="PANTHER" id="PTHR33119:SF1">
    <property type="entry name" value="FE2OG DIOXYGENASE DOMAIN-CONTAINING PROTEIN"/>
    <property type="match status" value="1"/>
</dbReference>
<protein>
    <submittedName>
        <fullName evidence="4">Uncharacterized protein</fullName>
    </submittedName>
</protein>